<dbReference type="SUPFAM" id="SSF51703">
    <property type="entry name" value="Cobalamin (vitamin B12)-dependent enzymes"/>
    <property type="match status" value="1"/>
</dbReference>
<dbReference type="InterPro" id="IPR016176">
    <property type="entry name" value="Cbl-dep_enz_cat"/>
</dbReference>
<dbReference type="EMBL" id="JAFGIX010000015">
    <property type="protein sequence ID" value="MBN1572170.1"/>
    <property type="molecule type" value="Genomic_DNA"/>
</dbReference>
<dbReference type="Pfam" id="PF09043">
    <property type="entry name" value="Lys-AminoMut_A"/>
    <property type="match status" value="1"/>
</dbReference>
<organism evidence="2 3">
    <name type="scientific">Candidatus Zymogenus saltonus</name>
    <dbReference type="NCBI Taxonomy" id="2844893"/>
    <lineage>
        <taxon>Bacteria</taxon>
        <taxon>Deltaproteobacteria</taxon>
        <taxon>Candidatus Zymogenia</taxon>
        <taxon>Candidatus Zymogeniales</taxon>
        <taxon>Candidatus Zymogenaceae</taxon>
        <taxon>Candidatus Zymogenus</taxon>
    </lineage>
</organism>
<evidence type="ECO:0000313" key="2">
    <source>
        <dbReference type="EMBL" id="MBN1572170.1"/>
    </source>
</evidence>
<accession>A0A9D8KAV0</accession>
<dbReference type="InterPro" id="IPR015130">
    <property type="entry name" value="Lys-AminoMut_A"/>
</dbReference>
<feature type="domain" description="D-Lysine 5,6-aminomutase alpha subunit" evidence="1">
    <location>
        <begin position="5"/>
        <end position="520"/>
    </location>
</feature>
<dbReference type="Proteomes" id="UP000809273">
    <property type="component" value="Unassembled WGS sequence"/>
</dbReference>
<gene>
    <name evidence="2" type="ORF">JW984_03120</name>
</gene>
<sequence length="520" mass="57277">MKSKLDLDRKMVDECRLTAERIADRLHGFIVSHSTDSVERSVLRLMGLDGVDRKGTPLANIVVDAVKRAGRLESGVAGTVADLMAGSGVDIQSLAGGISKGDIKVKGKVKGKVVGAEPLPLKKRREVLRPLVDAGLRRIKKRVDERSSLKERLPMDSGPLLYVIVATGNIFEDVVQAKSAVEMGADCIAVIRSTAQSLLDYVPYGATTEGFGGTYATQENFRIMREALDDAGERAGRYIYLVNYASGLCMPEIAVMAAFERLDMLLNDSMYGIIFRNINTMRTFVDQHFSRTINTRADIIINTGEDNYLTTADAVEQAHTVLASDFINEQFAIKAGLPPRLIGLGHAFEIDPEIEDGFLMEVAQAQMMREIFPDAPIKYMPPTKHITGNVFRAHLIDMMFNAASMMTGQSIHLLGILTEAIHTPHVGDRFLSLQGARYARNNMRNIASEISFERGGRIEMRAKEVLRSAHEMLGEVEEIGLVEALARGMFADIKRSPDEGKGAAGVFKKADGEYFNPFFE</sequence>
<proteinExistence type="predicted"/>
<dbReference type="AlphaFoldDB" id="A0A9D8KAV0"/>
<evidence type="ECO:0000259" key="1">
    <source>
        <dbReference type="Pfam" id="PF09043"/>
    </source>
</evidence>
<evidence type="ECO:0000313" key="3">
    <source>
        <dbReference type="Proteomes" id="UP000809273"/>
    </source>
</evidence>
<dbReference type="Gene3D" id="3.20.20.440">
    <property type="entry name" value="D-Lysine 5,6-aminomutase alpha subunit"/>
    <property type="match status" value="1"/>
</dbReference>
<dbReference type="GO" id="GO:0031419">
    <property type="term" value="F:cobalamin binding"/>
    <property type="evidence" value="ECO:0007669"/>
    <property type="project" value="InterPro"/>
</dbReference>
<reference evidence="2" key="2">
    <citation type="submission" date="2021-01" db="EMBL/GenBank/DDBJ databases">
        <authorList>
            <person name="Hahn C.R."/>
            <person name="Youssef N.H."/>
            <person name="Elshahed M."/>
        </authorList>
    </citation>
    <scope>NUCLEOTIDE SEQUENCE</scope>
    <source>
        <strain evidence="2">Zod_Metabat.24</strain>
    </source>
</reference>
<reference evidence="2" key="1">
    <citation type="journal article" date="2021" name="Environ. Microbiol.">
        <title>Genomic characterization of three novel Desulfobacterota classes expand the metabolic and phylogenetic diversity of the phylum.</title>
        <authorList>
            <person name="Murphy C.L."/>
            <person name="Biggerstaff J."/>
            <person name="Eichhorn A."/>
            <person name="Ewing E."/>
            <person name="Shahan R."/>
            <person name="Soriano D."/>
            <person name="Stewart S."/>
            <person name="VanMol K."/>
            <person name="Walker R."/>
            <person name="Walters P."/>
            <person name="Elshahed M.S."/>
            <person name="Youssef N.H."/>
        </authorList>
    </citation>
    <scope>NUCLEOTIDE SEQUENCE</scope>
    <source>
        <strain evidence="2">Zod_Metabat.24</strain>
    </source>
</reference>
<comment type="caution">
    <text evidence="2">The sequence shown here is derived from an EMBL/GenBank/DDBJ whole genome shotgun (WGS) entry which is preliminary data.</text>
</comment>
<protein>
    <submittedName>
        <fullName evidence="2">D-lysine 5,6-aminomutase subunit alpha</fullName>
    </submittedName>
</protein>
<dbReference type="GO" id="GO:0003824">
    <property type="term" value="F:catalytic activity"/>
    <property type="evidence" value="ECO:0007669"/>
    <property type="project" value="InterPro"/>
</dbReference>
<dbReference type="InterPro" id="IPR037086">
    <property type="entry name" value="Lys-AminoMut_asu_sf"/>
</dbReference>
<name>A0A9D8KAV0_9DELT</name>